<dbReference type="AlphaFoldDB" id="A0A8B3RK69"/>
<name>A0A8B3RK69_9BIFI</name>
<keyword evidence="1" id="KW-1133">Transmembrane helix</keyword>
<reference evidence="2 3" key="1">
    <citation type="submission" date="2018-12" db="EMBL/GenBank/DDBJ databases">
        <title>Unveiling genomic diversity among members of the Bifidobacterium pseudolongum species, a widely distributed gut commensal of the animal kingdom.</title>
        <authorList>
            <person name="Lugli G.A."/>
            <person name="Duranti S."/>
            <person name="Albert K."/>
            <person name="Mancabelli L."/>
            <person name="Napoli S."/>
            <person name="Viappiani A."/>
            <person name="Anzalone R."/>
            <person name="Longhi G."/>
            <person name="Milani C."/>
            <person name="Turroni F."/>
            <person name="Alessandri G."/>
            <person name="Sela D.A."/>
            <person name="Van Sinderen D."/>
            <person name="Ventura M."/>
        </authorList>
    </citation>
    <scope>NUCLEOTIDE SEQUENCE [LARGE SCALE GENOMIC DNA]</scope>
    <source>
        <strain evidence="2 3">1780B</strain>
    </source>
</reference>
<evidence type="ECO:0000313" key="2">
    <source>
        <dbReference type="EMBL" id="RYQ44401.1"/>
    </source>
</evidence>
<accession>A0A8B3RK69</accession>
<dbReference type="EMBL" id="RYVC01000019">
    <property type="protein sequence ID" value="RYQ44401.1"/>
    <property type="molecule type" value="Genomic_DNA"/>
</dbReference>
<feature type="transmembrane region" description="Helical" evidence="1">
    <location>
        <begin position="125"/>
        <end position="146"/>
    </location>
</feature>
<feature type="transmembrane region" description="Helical" evidence="1">
    <location>
        <begin position="152"/>
        <end position="173"/>
    </location>
</feature>
<dbReference type="Proteomes" id="UP000292933">
    <property type="component" value="Unassembled WGS sequence"/>
</dbReference>
<sequence>MTFVWGRGARGLRHAGQCTRASQKRTSSMSFAEKHPYLFWQLIGWGILLIDFVFVVIAIFNDFGEWSYPIIVFTFIGALFAIIGSPCCLYATRATRMPQARSPEEDRAVRSKLTAVAMARKTPQAALLGALVVAAAVVLAGVTYVLGMRGHVLLGFVMMVAMVVVPFVILTKYQDAQRRRFMKVAHAAQFVDVQSDPWLGYRPDVRQLCAPLVPVPTGYGTATLDFLYNWLHDYLMADRLSLVQYSANDLRNAGFVAVDGEGAPLDAPDDLFLAIPEHQLDLSDGKREQFEKECRAVGAFWLPRAGE</sequence>
<feature type="transmembrane region" description="Helical" evidence="1">
    <location>
        <begin position="66"/>
        <end position="91"/>
    </location>
</feature>
<evidence type="ECO:0000313" key="3">
    <source>
        <dbReference type="Proteomes" id="UP000292933"/>
    </source>
</evidence>
<proteinExistence type="predicted"/>
<keyword evidence="1" id="KW-0812">Transmembrane</keyword>
<evidence type="ECO:0000256" key="1">
    <source>
        <dbReference type="SAM" id="Phobius"/>
    </source>
</evidence>
<protein>
    <submittedName>
        <fullName evidence="2">Uncharacterized protein</fullName>
    </submittedName>
</protein>
<comment type="caution">
    <text evidence="2">The sequence shown here is derived from an EMBL/GenBank/DDBJ whole genome shotgun (WGS) entry which is preliminary data.</text>
</comment>
<keyword evidence="1" id="KW-0472">Membrane</keyword>
<gene>
    <name evidence="2" type="ORF">PG1780B_1588</name>
</gene>
<feature type="transmembrane region" description="Helical" evidence="1">
    <location>
        <begin position="37"/>
        <end position="60"/>
    </location>
</feature>
<organism evidence="2 3">
    <name type="scientific">Bifidobacterium pseudolongum subsp. globosum</name>
    <dbReference type="NCBI Taxonomy" id="1690"/>
    <lineage>
        <taxon>Bacteria</taxon>
        <taxon>Bacillati</taxon>
        <taxon>Actinomycetota</taxon>
        <taxon>Actinomycetes</taxon>
        <taxon>Bifidobacteriales</taxon>
        <taxon>Bifidobacteriaceae</taxon>
        <taxon>Bifidobacterium</taxon>
    </lineage>
</organism>